<name>A0A0M3IAS8_ASCLU</name>
<dbReference type="InterPro" id="IPR022617">
    <property type="entry name" value="Rad60/SUMO-like_dom"/>
</dbReference>
<dbReference type="Gene3D" id="3.10.20.90">
    <property type="entry name" value="Phosphatidylinositol 3-kinase Catalytic Subunit, Chain A, domain 1"/>
    <property type="match status" value="1"/>
</dbReference>
<organism evidence="4 5">
    <name type="scientific">Ascaris lumbricoides</name>
    <name type="common">Giant roundworm</name>
    <dbReference type="NCBI Taxonomy" id="6252"/>
    <lineage>
        <taxon>Eukaryota</taxon>
        <taxon>Metazoa</taxon>
        <taxon>Ecdysozoa</taxon>
        <taxon>Nematoda</taxon>
        <taxon>Chromadorea</taxon>
        <taxon>Rhabditida</taxon>
        <taxon>Spirurina</taxon>
        <taxon>Ascaridomorpha</taxon>
        <taxon>Ascaridoidea</taxon>
        <taxon>Ascarididae</taxon>
        <taxon>Ascaris</taxon>
    </lineage>
</organism>
<evidence type="ECO:0000256" key="1">
    <source>
        <dbReference type="ARBA" id="ARBA00009185"/>
    </source>
</evidence>
<feature type="domain" description="Ubiquitin-like" evidence="3">
    <location>
        <begin position="23"/>
        <end position="93"/>
    </location>
</feature>
<dbReference type="AlphaFoldDB" id="A0A0M3IAS8"/>
<evidence type="ECO:0000259" key="3">
    <source>
        <dbReference type="PROSITE" id="PS50053"/>
    </source>
</evidence>
<comment type="similarity">
    <text evidence="1 2">Belongs to the ubiquitin family. SUMO subfamily.</text>
</comment>
<dbReference type="Pfam" id="PF11976">
    <property type="entry name" value="Rad60-SLD"/>
    <property type="match status" value="1"/>
</dbReference>
<reference evidence="5" key="1">
    <citation type="submission" date="2017-02" db="UniProtKB">
        <authorList>
            <consortium name="WormBaseParasite"/>
        </authorList>
    </citation>
    <scope>IDENTIFICATION</scope>
</reference>
<sequence length="110" mass="12038">MADNESQAAGDSTAPAAPPAVLESLKLKVVGQDGGEMHFRVKYGTRMAKVKESYANHLNLVVGALRFIFDGRRISDDDTPEALGMEDEDVIEVDLFTIPIQTTNFINLIE</sequence>
<evidence type="ECO:0000313" key="4">
    <source>
        <dbReference type="Proteomes" id="UP000036681"/>
    </source>
</evidence>
<dbReference type="SMART" id="SM00213">
    <property type="entry name" value="UBQ"/>
    <property type="match status" value="1"/>
</dbReference>
<dbReference type="SUPFAM" id="SSF54236">
    <property type="entry name" value="Ubiquitin-like"/>
    <property type="match status" value="1"/>
</dbReference>
<dbReference type="InterPro" id="IPR029071">
    <property type="entry name" value="Ubiquitin-like_domsf"/>
</dbReference>
<keyword evidence="4" id="KW-1185">Reference proteome</keyword>
<dbReference type="Proteomes" id="UP000036681">
    <property type="component" value="Unplaced"/>
</dbReference>
<evidence type="ECO:0000313" key="5">
    <source>
        <dbReference type="WBParaSite" id="ALUE_0001472401-mRNA-1"/>
    </source>
</evidence>
<protein>
    <recommendedName>
        <fullName evidence="2">Small ubiquitin-related modifier</fullName>
        <shortName evidence="2">SUMO</shortName>
    </recommendedName>
</protein>
<accession>A0A0M3IAS8</accession>
<dbReference type="PANTHER" id="PTHR10562">
    <property type="entry name" value="SMALL UBIQUITIN-RELATED MODIFIER"/>
    <property type="match status" value="1"/>
</dbReference>
<dbReference type="GO" id="GO:0005634">
    <property type="term" value="C:nucleus"/>
    <property type="evidence" value="ECO:0007669"/>
    <property type="project" value="UniProtKB-SubCell"/>
</dbReference>
<proteinExistence type="inferred from homology"/>
<comment type="subcellular location">
    <subcellularLocation>
        <location evidence="2">Nucleus</location>
    </subcellularLocation>
</comment>
<dbReference type="InterPro" id="IPR000626">
    <property type="entry name" value="Ubiquitin-like_dom"/>
</dbReference>
<dbReference type="WBParaSite" id="ALUE_0001472401-mRNA-1">
    <property type="protein sequence ID" value="ALUE_0001472401-mRNA-1"/>
    <property type="gene ID" value="ALUE_0001472401"/>
</dbReference>
<keyword evidence="2" id="KW-0539">Nucleus</keyword>
<evidence type="ECO:0000256" key="2">
    <source>
        <dbReference type="RuleBase" id="RU361190"/>
    </source>
</evidence>
<dbReference type="PROSITE" id="PS50053">
    <property type="entry name" value="UBIQUITIN_2"/>
    <property type="match status" value="1"/>
</dbReference>
<keyword evidence="2" id="KW-0833">Ubl conjugation pathway</keyword>